<keyword evidence="1" id="KW-0472">Membrane</keyword>
<dbReference type="Proteomes" id="UP000886886">
    <property type="component" value="Unassembled WGS sequence"/>
</dbReference>
<feature type="transmembrane region" description="Helical" evidence="1">
    <location>
        <begin position="87"/>
        <end position="103"/>
    </location>
</feature>
<feature type="transmembrane region" description="Helical" evidence="1">
    <location>
        <begin position="38"/>
        <end position="58"/>
    </location>
</feature>
<dbReference type="NCBIfam" id="TIGR02185">
    <property type="entry name" value="Trep_Strep"/>
    <property type="match status" value="1"/>
</dbReference>
<evidence type="ECO:0000256" key="1">
    <source>
        <dbReference type="SAM" id="Phobius"/>
    </source>
</evidence>
<dbReference type="Pfam" id="PF09605">
    <property type="entry name" value="Trep_Strep"/>
    <property type="match status" value="1"/>
</dbReference>
<evidence type="ECO:0000313" key="2">
    <source>
        <dbReference type="EMBL" id="HIQ95456.1"/>
    </source>
</evidence>
<feature type="transmembrane region" description="Helical" evidence="1">
    <location>
        <begin position="65"/>
        <end position="81"/>
    </location>
</feature>
<sequence length="196" mass="21469">MKVESNKLQAKDLIHVGIFTAVYFVIFFAGMMLGYIPIFIPLLGLVCPILCGIPFMLYLTKVRKFGMVSLTGIVLGLLNLIMGSGALVLAGGAVFGIASDLILRAGTYQSWKCTLLGYGVFSLWIMGYVSRMFLTRTEFFASLVSSYGQEYVNTLMAYTPDWMFPVLFLVTFLGGILGALLGKSVLKKHFEKAGIA</sequence>
<accession>A0A9D0ZTA5</accession>
<protein>
    <submittedName>
        <fullName evidence="2">MptD family putative ECF transporter S component</fullName>
    </submittedName>
</protein>
<reference evidence="2" key="1">
    <citation type="submission" date="2020-10" db="EMBL/GenBank/DDBJ databases">
        <authorList>
            <person name="Gilroy R."/>
        </authorList>
    </citation>
    <scope>NUCLEOTIDE SEQUENCE</scope>
    <source>
        <strain evidence="2">ChiSjej3B21-11622</strain>
    </source>
</reference>
<gene>
    <name evidence="2" type="ORF">IAB26_02740</name>
</gene>
<feature type="transmembrane region" description="Helical" evidence="1">
    <location>
        <begin position="162"/>
        <end position="182"/>
    </location>
</feature>
<reference evidence="2" key="2">
    <citation type="journal article" date="2021" name="PeerJ">
        <title>Extensive microbial diversity within the chicken gut microbiome revealed by metagenomics and culture.</title>
        <authorList>
            <person name="Gilroy R."/>
            <person name="Ravi A."/>
            <person name="Getino M."/>
            <person name="Pursley I."/>
            <person name="Horton D.L."/>
            <person name="Alikhan N.F."/>
            <person name="Baker D."/>
            <person name="Gharbi K."/>
            <person name="Hall N."/>
            <person name="Watson M."/>
            <person name="Adriaenssens E.M."/>
            <person name="Foster-Nyarko E."/>
            <person name="Jarju S."/>
            <person name="Secka A."/>
            <person name="Antonio M."/>
            <person name="Oren A."/>
            <person name="Chaudhuri R.R."/>
            <person name="La Ragione R."/>
            <person name="Hildebrand F."/>
            <person name="Pallen M.J."/>
        </authorList>
    </citation>
    <scope>NUCLEOTIDE SEQUENCE</scope>
    <source>
        <strain evidence="2">ChiSjej3B21-11622</strain>
    </source>
</reference>
<proteinExistence type="predicted"/>
<feature type="transmembrane region" description="Helical" evidence="1">
    <location>
        <begin position="12"/>
        <end position="32"/>
    </location>
</feature>
<dbReference type="InterPro" id="IPR011733">
    <property type="entry name" value="CHP02185_IM"/>
</dbReference>
<name>A0A9D0ZTA5_9FIRM</name>
<dbReference type="AlphaFoldDB" id="A0A9D0ZTA5"/>
<keyword evidence="1" id="KW-0812">Transmembrane</keyword>
<feature type="transmembrane region" description="Helical" evidence="1">
    <location>
        <begin position="115"/>
        <end position="134"/>
    </location>
</feature>
<dbReference type="EMBL" id="DVFT01000035">
    <property type="protein sequence ID" value="HIQ95456.1"/>
    <property type="molecule type" value="Genomic_DNA"/>
</dbReference>
<comment type="caution">
    <text evidence="2">The sequence shown here is derived from an EMBL/GenBank/DDBJ whole genome shotgun (WGS) entry which is preliminary data.</text>
</comment>
<keyword evidence="1" id="KW-1133">Transmembrane helix</keyword>
<organism evidence="2 3">
    <name type="scientific">Candidatus Limivivens merdigallinarum</name>
    <dbReference type="NCBI Taxonomy" id="2840859"/>
    <lineage>
        <taxon>Bacteria</taxon>
        <taxon>Bacillati</taxon>
        <taxon>Bacillota</taxon>
        <taxon>Clostridia</taxon>
        <taxon>Lachnospirales</taxon>
        <taxon>Lachnospiraceae</taxon>
        <taxon>Lachnospiraceae incertae sedis</taxon>
        <taxon>Candidatus Limivivens</taxon>
    </lineage>
</organism>
<evidence type="ECO:0000313" key="3">
    <source>
        <dbReference type="Proteomes" id="UP000886886"/>
    </source>
</evidence>